<dbReference type="InterPro" id="IPR032708">
    <property type="entry name" value="McjB_C"/>
</dbReference>
<accession>A0ABV1JXJ3</accession>
<protein>
    <submittedName>
        <fullName evidence="2">Lasso peptide biosynthesis B2 protein</fullName>
    </submittedName>
</protein>
<reference evidence="2 3" key="1">
    <citation type="submission" date="2024-03" db="EMBL/GenBank/DDBJ databases">
        <title>Draft genome sequence of Pseudonocardia tropica JCM 19149.</title>
        <authorList>
            <person name="Butdee W."/>
            <person name="Duangmal K."/>
        </authorList>
    </citation>
    <scope>NUCLEOTIDE SEQUENCE [LARGE SCALE GENOMIC DNA]</scope>
    <source>
        <strain evidence="2 3">JCM 19149</strain>
    </source>
</reference>
<dbReference type="RefSeq" id="WP_345644596.1">
    <property type="nucleotide sequence ID" value="NZ_BAABLY010000025.1"/>
</dbReference>
<evidence type="ECO:0000259" key="1">
    <source>
        <dbReference type="Pfam" id="PF13471"/>
    </source>
</evidence>
<dbReference type="EMBL" id="JBEDNP010000010">
    <property type="protein sequence ID" value="MEQ3540645.1"/>
    <property type="molecule type" value="Genomic_DNA"/>
</dbReference>
<gene>
    <name evidence="2" type="ORF">WHI96_17675</name>
</gene>
<dbReference type="Pfam" id="PF13471">
    <property type="entry name" value="Transglut_core3"/>
    <property type="match status" value="1"/>
</dbReference>
<dbReference type="Proteomes" id="UP001464923">
    <property type="component" value="Unassembled WGS sequence"/>
</dbReference>
<sequence length="141" mass="15718">MRRLGWWARCAVELVVQLQVLARIEWLVRRRGLPHACRALGIELRLDGAAGHEPALIRRRYTAVVRAARVATGGWPFGDTCLRRAMLLGSRMRAEHPVLRIGIRPDGAGTLAHAWIEIDGRTLDPTAPDFGPMLELDGERA</sequence>
<keyword evidence="3" id="KW-1185">Reference proteome</keyword>
<evidence type="ECO:0000313" key="3">
    <source>
        <dbReference type="Proteomes" id="UP001464923"/>
    </source>
</evidence>
<proteinExistence type="predicted"/>
<dbReference type="InterPro" id="IPR053521">
    <property type="entry name" value="McjB-like"/>
</dbReference>
<feature type="domain" description="Microcin J25-processing protein McjB C-terminal" evidence="1">
    <location>
        <begin position="21"/>
        <end position="124"/>
    </location>
</feature>
<name>A0ABV1JXJ3_9PSEU</name>
<evidence type="ECO:0000313" key="2">
    <source>
        <dbReference type="EMBL" id="MEQ3540645.1"/>
    </source>
</evidence>
<comment type="caution">
    <text evidence="2">The sequence shown here is derived from an EMBL/GenBank/DDBJ whole genome shotgun (WGS) entry which is preliminary data.</text>
</comment>
<organism evidence="2 3">
    <name type="scientific">Pseudonocardia tropica</name>
    <dbReference type="NCBI Taxonomy" id="681289"/>
    <lineage>
        <taxon>Bacteria</taxon>
        <taxon>Bacillati</taxon>
        <taxon>Actinomycetota</taxon>
        <taxon>Actinomycetes</taxon>
        <taxon>Pseudonocardiales</taxon>
        <taxon>Pseudonocardiaceae</taxon>
        <taxon>Pseudonocardia</taxon>
    </lineage>
</organism>
<dbReference type="NCBIfam" id="NF033537">
    <property type="entry name" value="lasso_biosyn_B2"/>
    <property type="match status" value="1"/>
</dbReference>